<evidence type="ECO:0000256" key="4">
    <source>
        <dbReference type="ARBA" id="ARBA00022827"/>
    </source>
</evidence>
<feature type="domain" description="Acyl-CoA dehydrogenase/oxidase N-terminal" evidence="8">
    <location>
        <begin position="6"/>
        <end position="120"/>
    </location>
</feature>
<dbReference type="SUPFAM" id="SSF56645">
    <property type="entry name" value="Acyl-CoA dehydrogenase NM domain-like"/>
    <property type="match status" value="1"/>
</dbReference>
<proteinExistence type="inferred from homology"/>
<dbReference type="EMBL" id="QPJK01000002">
    <property type="protein sequence ID" value="RCW74015.1"/>
    <property type="molecule type" value="Genomic_DNA"/>
</dbReference>
<dbReference type="Pfam" id="PF00441">
    <property type="entry name" value="Acyl-CoA_dh_1"/>
    <property type="match status" value="1"/>
</dbReference>
<dbReference type="PANTHER" id="PTHR43884">
    <property type="entry name" value="ACYL-COA DEHYDROGENASE"/>
    <property type="match status" value="1"/>
</dbReference>
<dbReference type="InterPro" id="IPR006091">
    <property type="entry name" value="Acyl-CoA_Oxase/DH_mid-dom"/>
</dbReference>
<dbReference type="InterPro" id="IPR013786">
    <property type="entry name" value="AcylCoA_DH/ox_N"/>
</dbReference>
<comment type="cofactor">
    <cofactor evidence="1">
        <name>FAD</name>
        <dbReference type="ChEBI" id="CHEBI:57692"/>
    </cofactor>
</comment>
<evidence type="ECO:0000313" key="10">
    <source>
        <dbReference type="Proteomes" id="UP000252884"/>
    </source>
</evidence>
<dbReference type="GO" id="GO:0003995">
    <property type="term" value="F:acyl-CoA dehydrogenase activity"/>
    <property type="evidence" value="ECO:0007669"/>
    <property type="project" value="TreeGrafter"/>
</dbReference>
<dbReference type="OrthoDB" id="9770681at2"/>
<dbReference type="Gene3D" id="2.40.110.10">
    <property type="entry name" value="Butyryl-CoA Dehydrogenase, subunit A, domain 2"/>
    <property type="match status" value="1"/>
</dbReference>
<dbReference type="CDD" id="cd00567">
    <property type="entry name" value="ACAD"/>
    <property type="match status" value="1"/>
</dbReference>
<evidence type="ECO:0000256" key="5">
    <source>
        <dbReference type="ARBA" id="ARBA00023002"/>
    </source>
</evidence>
<evidence type="ECO:0000259" key="6">
    <source>
        <dbReference type="Pfam" id="PF00441"/>
    </source>
</evidence>
<dbReference type="GO" id="GO:0050660">
    <property type="term" value="F:flavin adenine dinucleotide binding"/>
    <property type="evidence" value="ECO:0007669"/>
    <property type="project" value="InterPro"/>
</dbReference>
<keyword evidence="5" id="KW-0560">Oxidoreductase</keyword>
<dbReference type="InterPro" id="IPR037069">
    <property type="entry name" value="AcylCoA_DH/ox_N_sf"/>
</dbReference>
<evidence type="ECO:0000313" key="9">
    <source>
        <dbReference type="EMBL" id="RCW74015.1"/>
    </source>
</evidence>
<sequence length="376" mass="39260">MSYLPTQEQTMLRDSARAFLSEQAPVAQLRSLRAQATGDGFDRALWQRFAGLGFTGMLVPEAQGGLGLGHADAGLLMQEIGRHLSVLPFSASAVVAASAIRAADNEAQCAALLPAIASGERIAALAVDERGRHGPQQLALAAQRDGAGWVLNGGKTFVEFGHAADLLVVAARTGSAPGDIGLFVLPQDTPGLQAERVAMVDAQASARLVLKDVRLGADALLGAPDGGGAALQAALDAGRAAAAAELLGIADEVFARTLAYLKERRQFDRLIGEFQALQHRAAVLMVDIELARAAVGQALQALDTDPARASAAVSVAKSRAGRSATLAVQEGVQMHGGMGMTDEFEMGFFMKRVRVLQERYGDAGFHADRLAVLGGY</sequence>
<accession>A0A368Y1P1</accession>
<dbReference type="InterPro" id="IPR009075">
    <property type="entry name" value="AcylCo_DH/oxidase_C"/>
</dbReference>
<feature type="domain" description="Acyl-CoA oxidase/dehydrogenase middle" evidence="7">
    <location>
        <begin position="140"/>
        <end position="213"/>
    </location>
</feature>
<dbReference type="Pfam" id="PF02770">
    <property type="entry name" value="Acyl-CoA_dh_M"/>
    <property type="match status" value="1"/>
</dbReference>
<comment type="similarity">
    <text evidence="2">Belongs to the acyl-CoA dehydrogenase family.</text>
</comment>
<keyword evidence="10" id="KW-1185">Reference proteome</keyword>
<organism evidence="9 10">
    <name type="scientific">Pseudorhodoferax soli</name>
    <dbReference type="NCBI Taxonomy" id="545864"/>
    <lineage>
        <taxon>Bacteria</taxon>
        <taxon>Pseudomonadati</taxon>
        <taxon>Pseudomonadota</taxon>
        <taxon>Betaproteobacteria</taxon>
        <taxon>Burkholderiales</taxon>
        <taxon>Comamonadaceae</taxon>
    </lineage>
</organism>
<dbReference type="AlphaFoldDB" id="A0A368Y1P1"/>
<dbReference type="Pfam" id="PF02771">
    <property type="entry name" value="Acyl-CoA_dh_N"/>
    <property type="match status" value="1"/>
</dbReference>
<gene>
    <name evidence="9" type="ORF">DES41_102332</name>
</gene>
<evidence type="ECO:0000259" key="8">
    <source>
        <dbReference type="Pfam" id="PF02771"/>
    </source>
</evidence>
<evidence type="ECO:0000256" key="2">
    <source>
        <dbReference type="ARBA" id="ARBA00009347"/>
    </source>
</evidence>
<dbReference type="RefSeq" id="WP_114467161.1">
    <property type="nucleotide sequence ID" value="NZ_QPJK01000002.1"/>
</dbReference>
<evidence type="ECO:0008006" key="11">
    <source>
        <dbReference type="Google" id="ProtNLM"/>
    </source>
</evidence>
<dbReference type="SUPFAM" id="SSF47203">
    <property type="entry name" value="Acyl-CoA dehydrogenase C-terminal domain-like"/>
    <property type="match status" value="1"/>
</dbReference>
<dbReference type="InterPro" id="IPR046373">
    <property type="entry name" value="Acyl-CoA_Oxase/DH_mid-dom_sf"/>
</dbReference>
<evidence type="ECO:0000256" key="1">
    <source>
        <dbReference type="ARBA" id="ARBA00001974"/>
    </source>
</evidence>
<dbReference type="Proteomes" id="UP000252884">
    <property type="component" value="Unassembled WGS sequence"/>
</dbReference>
<protein>
    <recommendedName>
        <fullName evidence="11">Acyl-CoA dehydrogenase</fullName>
    </recommendedName>
</protein>
<dbReference type="InterPro" id="IPR036250">
    <property type="entry name" value="AcylCo_DH-like_C"/>
</dbReference>
<comment type="caution">
    <text evidence="9">The sequence shown here is derived from an EMBL/GenBank/DDBJ whole genome shotgun (WGS) entry which is preliminary data.</text>
</comment>
<keyword evidence="4" id="KW-0274">FAD</keyword>
<dbReference type="InterPro" id="IPR009100">
    <property type="entry name" value="AcylCoA_DH/oxidase_NM_dom_sf"/>
</dbReference>
<feature type="domain" description="Acyl-CoA dehydrogenase/oxidase C-terminal" evidence="6">
    <location>
        <begin position="227"/>
        <end position="361"/>
    </location>
</feature>
<name>A0A368Y1P1_9BURK</name>
<dbReference type="Gene3D" id="1.20.140.10">
    <property type="entry name" value="Butyryl-CoA Dehydrogenase, subunit A, domain 3"/>
    <property type="match status" value="1"/>
</dbReference>
<dbReference type="Gene3D" id="1.10.540.10">
    <property type="entry name" value="Acyl-CoA dehydrogenase/oxidase, N-terminal domain"/>
    <property type="match status" value="1"/>
</dbReference>
<dbReference type="PANTHER" id="PTHR43884:SF20">
    <property type="entry name" value="ACYL-COA DEHYDROGENASE FADE28"/>
    <property type="match status" value="1"/>
</dbReference>
<evidence type="ECO:0000256" key="3">
    <source>
        <dbReference type="ARBA" id="ARBA00022630"/>
    </source>
</evidence>
<keyword evidence="3" id="KW-0285">Flavoprotein</keyword>
<evidence type="ECO:0000259" key="7">
    <source>
        <dbReference type="Pfam" id="PF02770"/>
    </source>
</evidence>
<reference evidence="9 10" key="1">
    <citation type="submission" date="2018-07" db="EMBL/GenBank/DDBJ databases">
        <title>Genomic Encyclopedia of Type Strains, Phase IV (KMG-IV): sequencing the most valuable type-strain genomes for metagenomic binning, comparative biology and taxonomic classification.</title>
        <authorList>
            <person name="Goeker M."/>
        </authorList>
    </citation>
    <scope>NUCLEOTIDE SEQUENCE [LARGE SCALE GENOMIC DNA]</scope>
    <source>
        <strain evidence="9 10">DSM 21634</strain>
    </source>
</reference>